<keyword evidence="8" id="KW-1185">Reference proteome</keyword>
<dbReference type="InterPro" id="IPR029058">
    <property type="entry name" value="AB_hydrolase_fold"/>
</dbReference>
<evidence type="ECO:0000256" key="5">
    <source>
        <dbReference type="SAM" id="SignalP"/>
    </source>
</evidence>
<evidence type="ECO:0000313" key="7">
    <source>
        <dbReference type="EMBL" id="KZP15655.1"/>
    </source>
</evidence>
<gene>
    <name evidence="7" type="ORF">FIBSPDRAFT_895656</name>
</gene>
<evidence type="ECO:0000256" key="1">
    <source>
        <dbReference type="ARBA" id="ARBA00023157"/>
    </source>
</evidence>
<comment type="similarity">
    <text evidence="2">Belongs to the AB hydrolase superfamily. Lipase family. Class 3 subfamily.</text>
</comment>
<dbReference type="InterPro" id="IPR051218">
    <property type="entry name" value="Sec_MonoDiacylglyc_Lipase"/>
</dbReference>
<dbReference type="GO" id="GO:0006629">
    <property type="term" value="P:lipid metabolic process"/>
    <property type="evidence" value="ECO:0007669"/>
    <property type="project" value="InterPro"/>
</dbReference>
<dbReference type="PANTHER" id="PTHR45856:SF25">
    <property type="entry name" value="FUNGAL LIPASE-LIKE DOMAIN-CONTAINING PROTEIN"/>
    <property type="match status" value="1"/>
</dbReference>
<organism evidence="7 8">
    <name type="scientific">Athelia psychrophila</name>
    <dbReference type="NCBI Taxonomy" id="1759441"/>
    <lineage>
        <taxon>Eukaryota</taxon>
        <taxon>Fungi</taxon>
        <taxon>Dikarya</taxon>
        <taxon>Basidiomycota</taxon>
        <taxon>Agaricomycotina</taxon>
        <taxon>Agaricomycetes</taxon>
        <taxon>Agaricomycetidae</taxon>
        <taxon>Atheliales</taxon>
        <taxon>Atheliaceae</taxon>
        <taxon>Athelia</taxon>
    </lineage>
</organism>
<feature type="signal peptide" evidence="5">
    <location>
        <begin position="1"/>
        <end position="22"/>
    </location>
</feature>
<keyword evidence="1" id="KW-1015">Disulfide bond</keyword>
<proteinExistence type="inferred from homology"/>
<evidence type="ECO:0000259" key="6">
    <source>
        <dbReference type="Pfam" id="PF01764"/>
    </source>
</evidence>
<accession>A0A166EDR2</accession>
<comment type="catalytic activity">
    <reaction evidence="4">
        <text>a monoacylglycerol + H2O = glycerol + a fatty acid + H(+)</text>
        <dbReference type="Rhea" id="RHEA:15245"/>
        <dbReference type="ChEBI" id="CHEBI:15377"/>
        <dbReference type="ChEBI" id="CHEBI:15378"/>
        <dbReference type="ChEBI" id="CHEBI:17408"/>
        <dbReference type="ChEBI" id="CHEBI:17754"/>
        <dbReference type="ChEBI" id="CHEBI:28868"/>
    </reaction>
</comment>
<reference evidence="7 8" key="1">
    <citation type="journal article" date="2016" name="Mol. Biol. Evol.">
        <title>Comparative Genomics of Early-Diverging Mushroom-Forming Fungi Provides Insights into the Origins of Lignocellulose Decay Capabilities.</title>
        <authorList>
            <person name="Nagy L.G."/>
            <person name="Riley R."/>
            <person name="Tritt A."/>
            <person name="Adam C."/>
            <person name="Daum C."/>
            <person name="Floudas D."/>
            <person name="Sun H."/>
            <person name="Yadav J.S."/>
            <person name="Pangilinan J."/>
            <person name="Larsson K.H."/>
            <person name="Matsuura K."/>
            <person name="Barry K."/>
            <person name="Labutti K."/>
            <person name="Kuo R."/>
            <person name="Ohm R.A."/>
            <person name="Bhattacharya S.S."/>
            <person name="Shirouzu T."/>
            <person name="Yoshinaga Y."/>
            <person name="Martin F.M."/>
            <person name="Grigoriev I.V."/>
            <person name="Hibbett D.S."/>
        </authorList>
    </citation>
    <scope>NUCLEOTIDE SEQUENCE [LARGE SCALE GENOMIC DNA]</scope>
    <source>
        <strain evidence="7 8">CBS 109695</strain>
    </source>
</reference>
<dbReference type="OrthoDB" id="426718at2759"/>
<dbReference type="InterPro" id="IPR002921">
    <property type="entry name" value="Fungal_lipase-type"/>
</dbReference>
<evidence type="ECO:0000256" key="3">
    <source>
        <dbReference type="ARBA" id="ARBA00047591"/>
    </source>
</evidence>
<dbReference type="Gene3D" id="3.40.50.1820">
    <property type="entry name" value="alpha/beta hydrolase"/>
    <property type="match status" value="1"/>
</dbReference>
<evidence type="ECO:0000313" key="8">
    <source>
        <dbReference type="Proteomes" id="UP000076532"/>
    </source>
</evidence>
<comment type="catalytic activity">
    <reaction evidence="3">
        <text>a diacylglycerol + H2O = a monoacylglycerol + a fatty acid + H(+)</text>
        <dbReference type="Rhea" id="RHEA:32731"/>
        <dbReference type="ChEBI" id="CHEBI:15377"/>
        <dbReference type="ChEBI" id="CHEBI:15378"/>
        <dbReference type="ChEBI" id="CHEBI:17408"/>
        <dbReference type="ChEBI" id="CHEBI:18035"/>
        <dbReference type="ChEBI" id="CHEBI:28868"/>
    </reaction>
</comment>
<dbReference type="EMBL" id="KV417602">
    <property type="protein sequence ID" value="KZP15655.1"/>
    <property type="molecule type" value="Genomic_DNA"/>
</dbReference>
<feature type="domain" description="Fungal lipase-type" evidence="6">
    <location>
        <begin position="102"/>
        <end position="240"/>
    </location>
</feature>
<sequence length="297" mass="31155">MLALKKALASAVLAGLAAQAAPSLYPRQTTTALSTAQIAVFTPYTWYASTGYCEPTTTIGWSCGANCEANPTFQPVASGGDGDAVQYWFVGYDPTLKTVIVSHQGTNPTLFLPDLTDIDFFLTELDTTLFAGVSSSVEVHNGFAHAQSLTATEVLAAVKTAMALGSTTTVTVTGHSLGAAISLLDSVYLPLHLPSGTTFKTVVYGLPRVGNQAFADYVDANLHLTHINNLKDPVPLVPLQAMGFVHPAGEVHIDPAEWASCSGQENPSALCEDGYVTLLTADLDNHSGPYNGVTMGC</sequence>
<dbReference type="PANTHER" id="PTHR45856">
    <property type="entry name" value="ALPHA/BETA-HYDROLASES SUPERFAMILY PROTEIN"/>
    <property type="match status" value="1"/>
</dbReference>
<dbReference type="CDD" id="cd00519">
    <property type="entry name" value="Lipase_3"/>
    <property type="match status" value="1"/>
</dbReference>
<dbReference type="STRING" id="436010.A0A166EDR2"/>
<dbReference type="SUPFAM" id="SSF53474">
    <property type="entry name" value="alpha/beta-Hydrolases"/>
    <property type="match status" value="1"/>
</dbReference>
<evidence type="ECO:0000256" key="4">
    <source>
        <dbReference type="ARBA" id="ARBA00048461"/>
    </source>
</evidence>
<protein>
    <submittedName>
        <fullName evidence="7">Alpha/beta-hydrolase</fullName>
    </submittedName>
</protein>
<feature type="chain" id="PRO_5007872689" evidence="5">
    <location>
        <begin position="23"/>
        <end position="297"/>
    </location>
</feature>
<dbReference type="Proteomes" id="UP000076532">
    <property type="component" value="Unassembled WGS sequence"/>
</dbReference>
<evidence type="ECO:0000256" key="2">
    <source>
        <dbReference type="ARBA" id="ARBA00043996"/>
    </source>
</evidence>
<keyword evidence="5" id="KW-0732">Signal</keyword>
<name>A0A166EDR2_9AGAM</name>
<dbReference type="Pfam" id="PF01764">
    <property type="entry name" value="Lipase_3"/>
    <property type="match status" value="1"/>
</dbReference>
<dbReference type="AlphaFoldDB" id="A0A166EDR2"/>